<dbReference type="EMBL" id="JAEMWV010000003">
    <property type="protein sequence ID" value="MBN8251494.1"/>
    <property type="molecule type" value="Genomic_DNA"/>
</dbReference>
<dbReference type="AlphaFoldDB" id="A0A8I1SMN1"/>
<organism evidence="1 2">
    <name type="scientific">Priestia flexa</name>
    <dbReference type="NCBI Taxonomy" id="86664"/>
    <lineage>
        <taxon>Bacteria</taxon>
        <taxon>Bacillati</taxon>
        <taxon>Bacillota</taxon>
        <taxon>Bacilli</taxon>
        <taxon>Bacillales</taxon>
        <taxon>Bacillaceae</taxon>
        <taxon>Priestia</taxon>
    </lineage>
</organism>
<dbReference type="Proteomes" id="UP000664578">
    <property type="component" value="Unassembled WGS sequence"/>
</dbReference>
<comment type="caution">
    <text evidence="1">The sequence shown here is derived from an EMBL/GenBank/DDBJ whole genome shotgun (WGS) entry which is preliminary data.</text>
</comment>
<dbReference type="InterPro" id="IPR016181">
    <property type="entry name" value="Acyl_CoA_acyltransferase"/>
</dbReference>
<reference evidence="1" key="1">
    <citation type="submission" date="2020-12" db="EMBL/GenBank/DDBJ databases">
        <title>PHA producing bacteria isolated from mangrove.</title>
        <authorList>
            <person name="Zheng W."/>
            <person name="Yu S."/>
            <person name="Huang Y."/>
        </authorList>
    </citation>
    <scope>NUCLEOTIDE SEQUENCE</scope>
    <source>
        <strain evidence="1">GN22-4</strain>
    </source>
</reference>
<dbReference type="RefSeq" id="WP_206782421.1">
    <property type="nucleotide sequence ID" value="NZ_JAEMWV010000003.1"/>
</dbReference>
<accession>A0A8I1SMN1</accession>
<evidence type="ECO:0000313" key="2">
    <source>
        <dbReference type="Proteomes" id="UP000664578"/>
    </source>
</evidence>
<dbReference type="SUPFAM" id="SSF55729">
    <property type="entry name" value="Acyl-CoA N-acyltransferases (Nat)"/>
    <property type="match status" value="1"/>
</dbReference>
<name>A0A8I1SMN1_9BACI</name>
<evidence type="ECO:0000313" key="1">
    <source>
        <dbReference type="EMBL" id="MBN8251494.1"/>
    </source>
</evidence>
<gene>
    <name evidence="1" type="ORF">JF537_07880</name>
</gene>
<sequence>MYDIVKTAKQQKIFQNIWEYFCEKYKWYNDPYSAEGVRYLLIAPTRKFYHRRRFMGTIEFSPYSVYEASKASGVRKYDFSRHAEIYEERTRVWEIDKLCLHLNYQRQGYFSHFFSIFNHHAKIYQPKYYIALVEKKLYRMLRFSYHSWVEQTGPELVGPTTSLIPVIIHIEKMMQEGILLSIMKEPNTH</sequence>
<protein>
    <submittedName>
        <fullName evidence="1">Uncharacterized protein</fullName>
    </submittedName>
</protein>
<proteinExistence type="predicted"/>